<dbReference type="Pfam" id="PF02113">
    <property type="entry name" value="Peptidase_S13"/>
    <property type="match status" value="2"/>
</dbReference>
<evidence type="ECO:0000313" key="3">
    <source>
        <dbReference type="EMBL" id="SDU77836.1"/>
    </source>
</evidence>
<dbReference type="InterPro" id="IPR012338">
    <property type="entry name" value="Beta-lactam/transpept-like"/>
</dbReference>
<keyword evidence="4" id="KW-1185">Reference proteome</keyword>
<evidence type="ECO:0000256" key="2">
    <source>
        <dbReference type="ARBA" id="ARBA00022801"/>
    </source>
</evidence>
<name>A0A1H2LBN0_9ACTO</name>
<comment type="similarity">
    <text evidence="1">Belongs to the peptidase S13 family.</text>
</comment>
<dbReference type="InterPro" id="IPR000667">
    <property type="entry name" value="Peptidase_S13"/>
</dbReference>
<dbReference type="PANTHER" id="PTHR30023">
    <property type="entry name" value="D-ALANYL-D-ALANINE CARBOXYPEPTIDASE"/>
    <property type="match status" value="1"/>
</dbReference>
<keyword evidence="3" id="KW-0121">Carboxypeptidase</keyword>
<dbReference type="GeneID" id="65343952"/>
<dbReference type="Gene3D" id="3.40.710.10">
    <property type="entry name" value="DD-peptidase/beta-lactamase superfamily"/>
    <property type="match status" value="2"/>
</dbReference>
<dbReference type="EMBL" id="LT629804">
    <property type="protein sequence ID" value="SDU77836.1"/>
    <property type="molecule type" value="Genomic_DNA"/>
</dbReference>
<gene>
    <name evidence="3" type="ORF">SAMN04489737_0193</name>
</gene>
<dbReference type="Proteomes" id="UP000214355">
    <property type="component" value="Chromosome I"/>
</dbReference>
<dbReference type="PANTHER" id="PTHR30023:SF0">
    <property type="entry name" value="PENICILLIN-SENSITIVE CARBOXYPEPTIDASE A"/>
    <property type="match status" value="1"/>
</dbReference>
<dbReference type="GO" id="GO:0004185">
    <property type="term" value="F:serine-type carboxypeptidase activity"/>
    <property type="evidence" value="ECO:0007669"/>
    <property type="project" value="InterPro"/>
</dbReference>
<dbReference type="NCBIfam" id="TIGR00666">
    <property type="entry name" value="PBP4"/>
    <property type="match status" value="1"/>
</dbReference>
<evidence type="ECO:0000313" key="4">
    <source>
        <dbReference type="Proteomes" id="UP000214355"/>
    </source>
</evidence>
<dbReference type="GO" id="GO:0006508">
    <property type="term" value="P:proteolysis"/>
    <property type="evidence" value="ECO:0007669"/>
    <property type="project" value="InterPro"/>
</dbReference>
<accession>A0A1H2LBN0</accession>
<dbReference type="OrthoDB" id="56883at2"/>
<keyword evidence="2" id="KW-0378">Hydrolase</keyword>
<dbReference type="RefSeq" id="WP_091278792.1">
    <property type="nucleotide sequence ID" value="NZ_LT629804.1"/>
</dbReference>
<evidence type="ECO:0000256" key="1">
    <source>
        <dbReference type="ARBA" id="ARBA00006096"/>
    </source>
</evidence>
<protein>
    <submittedName>
        <fullName evidence="3">D-alanyl-D-alanine carboxypeptidase / D-alanyl-D-alanine-endopeptidase (Penicillin-binding protein 4)</fullName>
    </submittedName>
</protein>
<reference evidence="4" key="1">
    <citation type="submission" date="2016-10" db="EMBL/GenBank/DDBJ databases">
        <authorList>
            <person name="Varghese N."/>
            <person name="Submissions S."/>
        </authorList>
    </citation>
    <scope>NUCLEOTIDE SEQUENCE [LARGE SCALE GENOMIC DNA]</scope>
    <source>
        <strain evidence="4">DSM 10002</strain>
    </source>
</reference>
<keyword evidence="3" id="KW-0645">Protease</keyword>
<organism evidence="3 4">
    <name type="scientific">Arcanobacterium phocae</name>
    <dbReference type="NCBI Taxonomy" id="131112"/>
    <lineage>
        <taxon>Bacteria</taxon>
        <taxon>Bacillati</taxon>
        <taxon>Actinomycetota</taxon>
        <taxon>Actinomycetes</taxon>
        <taxon>Actinomycetales</taxon>
        <taxon>Actinomycetaceae</taxon>
        <taxon>Arcanobacterium</taxon>
    </lineage>
</organism>
<dbReference type="GO" id="GO:0000270">
    <property type="term" value="P:peptidoglycan metabolic process"/>
    <property type="evidence" value="ECO:0007669"/>
    <property type="project" value="TreeGrafter"/>
</dbReference>
<dbReference type="STRING" id="131112.SAMN04489737_0193"/>
<sequence>MKKVKIGISVFLTAVGGYIVADAWDLVPGLFTTKPPLTAPLPYPQLNEVHLTQEPLPEFATFTAEDSAHVRTILEEFRTDARMSGVASVVVVDPQTKETLGALESQTPLRPASTMKYVTAVAALTTLGPNTTLDTHVTRSGDDIYLVGDGDVTLAAGDGDSKRVIGRAGLNDLAQQARAELSRDGITAVTVHVDSSRYEEPLFHPQAVAEENTEFVMPIRPIAVNRGKVSDDKFSAFVAEPDLAAANEFAARLTESGISATVADRAQSPQDATEIARTHSAPVRELIDVMMTESDNTLAEVFGHEVAIASEQPATFAGASKAVTQALVSGGYSTGGMVIDDNSGLSDNNRVPAPLLAQVLQQAWECDKCKISALGSALPVGGLEGTLAQRFLDSPARGMVRAKTGTLSTTTALAGFVTTKAGRPLILVALVSDHQENAQREIRGAIDDMVGKLVDTL</sequence>
<dbReference type="SUPFAM" id="SSF56601">
    <property type="entry name" value="beta-lactamase/transpeptidase-like"/>
    <property type="match status" value="1"/>
</dbReference>
<dbReference type="PRINTS" id="PR00922">
    <property type="entry name" value="DADACBPTASE3"/>
</dbReference>
<dbReference type="AlphaFoldDB" id="A0A1H2LBN0"/>
<proteinExistence type="inferred from homology"/>